<organism evidence="2 3">
    <name type="scientific">Antrodiella citrinella</name>
    <dbReference type="NCBI Taxonomy" id="2447956"/>
    <lineage>
        <taxon>Eukaryota</taxon>
        <taxon>Fungi</taxon>
        <taxon>Dikarya</taxon>
        <taxon>Basidiomycota</taxon>
        <taxon>Agaricomycotina</taxon>
        <taxon>Agaricomycetes</taxon>
        <taxon>Polyporales</taxon>
        <taxon>Steccherinaceae</taxon>
        <taxon>Antrodiella</taxon>
    </lineage>
</organism>
<dbReference type="PROSITE" id="PS50181">
    <property type="entry name" value="FBOX"/>
    <property type="match status" value="1"/>
</dbReference>
<dbReference type="InterPro" id="IPR001810">
    <property type="entry name" value="F-box_dom"/>
</dbReference>
<dbReference type="EMBL" id="SGPM01000016">
    <property type="protein sequence ID" value="THH32752.1"/>
    <property type="molecule type" value="Genomic_DNA"/>
</dbReference>
<dbReference type="SMART" id="SM00256">
    <property type="entry name" value="FBOX"/>
    <property type="match status" value="1"/>
</dbReference>
<dbReference type="SUPFAM" id="SSF81383">
    <property type="entry name" value="F-box domain"/>
    <property type="match status" value="1"/>
</dbReference>
<evidence type="ECO:0000313" key="3">
    <source>
        <dbReference type="Proteomes" id="UP000308730"/>
    </source>
</evidence>
<sequence>MSLSDQLPPLPKLSPSLAASLPMIRLLDLPLELLIEILSYLGHKDLLKSRLVCREIYNTIKYSVELSYYIELAADDMVDGLEGRGRWTSQPATNFSKTAAADGARWNGRSA</sequence>
<dbReference type="Pfam" id="PF00646">
    <property type="entry name" value="F-box"/>
    <property type="match status" value="1"/>
</dbReference>
<gene>
    <name evidence="2" type="ORF">EUX98_g1457</name>
</gene>
<proteinExistence type="predicted"/>
<feature type="domain" description="F-box" evidence="1">
    <location>
        <begin position="23"/>
        <end position="72"/>
    </location>
</feature>
<evidence type="ECO:0000313" key="2">
    <source>
        <dbReference type="EMBL" id="THH32752.1"/>
    </source>
</evidence>
<dbReference type="OrthoDB" id="2745718at2759"/>
<dbReference type="Proteomes" id="UP000308730">
    <property type="component" value="Unassembled WGS sequence"/>
</dbReference>
<name>A0A4S4N1H1_9APHY</name>
<reference evidence="2 3" key="1">
    <citation type="submission" date="2019-02" db="EMBL/GenBank/DDBJ databases">
        <title>Genome sequencing of the rare red list fungi Antrodiella citrinella (Flaviporus citrinellus).</title>
        <authorList>
            <person name="Buettner E."/>
            <person name="Kellner H."/>
        </authorList>
    </citation>
    <scope>NUCLEOTIDE SEQUENCE [LARGE SCALE GENOMIC DNA]</scope>
    <source>
        <strain evidence="2 3">DSM 108506</strain>
    </source>
</reference>
<dbReference type="InterPro" id="IPR036047">
    <property type="entry name" value="F-box-like_dom_sf"/>
</dbReference>
<dbReference type="AlphaFoldDB" id="A0A4S4N1H1"/>
<dbReference type="Gene3D" id="1.20.1280.50">
    <property type="match status" value="1"/>
</dbReference>
<comment type="caution">
    <text evidence="2">The sequence shown here is derived from an EMBL/GenBank/DDBJ whole genome shotgun (WGS) entry which is preliminary data.</text>
</comment>
<protein>
    <recommendedName>
        <fullName evidence="1">F-box domain-containing protein</fullName>
    </recommendedName>
</protein>
<keyword evidence="3" id="KW-1185">Reference proteome</keyword>
<accession>A0A4S4N1H1</accession>
<evidence type="ECO:0000259" key="1">
    <source>
        <dbReference type="PROSITE" id="PS50181"/>
    </source>
</evidence>